<keyword evidence="3" id="KW-1185">Reference proteome</keyword>
<keyword evidence="1" id="KW-0472">Membrane</keyword>
<dbReference type="Proteomes" id="UP000229730">
    <property type="component" value="Unassembled WGS sequence"/>
</dbReference>
<dbReference type="EMBL" id="PDEM01000016">
    <property type="protein sequence ID" value="PHZ85203.1"/>
    <property type="molecule type" value="Genomic_DNA"/>
</dbReference>
<sequence>MSYEIAEHGLVILGVLFMVVSLIKYYRRTQDKGLLKKIWFQKLDLTKVEYLLNRIGLYVLILGIIVRFMNHLLG</sequence>
<dbReference type="RefSeq" id="WP_099472091.1">
    <property type="nucleotide sequence ID" value="NZ_CP041025.1"/>
</dbReference>
<reference evidence="2 3" key="1">
    <citation type="submission" date="2017-10" db="EMBL/GenBank/DDBJ databases">
        <title>Frigbacter circumglobatus gen. nov. sp. nov., isolated from sediment cultured in situ.</title>
        <authorList>
            <person name="Zhao Z."/>
        </authorList>
    </citation>
    <scope>NUCLEOTIDE SEQUENCE [LARGE SCALE GENOMIC DNA]</scope>
    <source>
        <strain evidence="2 3">ZYL</strain>
    </source>
</reference>
<keyword evidence="1" id="KW-0812">Transmembrane</keyword>
<accession>A0A2G4YSD3</accession>
<comment type="caution">
    <text evidence="2">The sequence shown here is derived from an EMBL/GenBank/DDBJ whole genome shotgun (WGS) entry which is preliminary data.</text>
</comment>
<dbReference type="InParanoid" id="A0A2G4YSD3"/>
<feature type="transmembrane region" description="Helical" evidence="1">
    <location>
        <begin position="48"/>
        <end position="69"/>
    </location>
</feature>
<keyword evidence="1" id="KW-1133">Transmembrane helix</keyword>
<name>A0A2G4YSD3_9PROT</name>
<dbReference type="AlphaFoldDB" id="A0A2G4YSD3"/>
<evidence type="ECO:0000313" key="2">
    <source>
        <dbReference type="EMBL" id="PHZ85203.1"/>
    </source>
</evidence>
<proteinExistence type="predicted"/>
<protein>
    <submittedName>
        <fullName evidence="2">Uncharacterized protein</fullName>
    </submittedName>
</protein>
<evidence type="ECO:0000313" key="3">
    <source>
        <dbReference type="Proteomes" id="UP000229730"/>
    </source>
</evidence>
<feature type="transmembrane region" description="Helical" evidence="1">
    <location>
        <begin position="6"/>
        <end position="27"/>
    </location>
</feature>
<evidence type="ECO:0000256" key="1">
    <source>
        <dbReference type="SAM" id="Phobius"/>
    </source>
</evidence>
<organism evidence="2 3">
    <name type="scientific">Paremcibacter congregatus</name>
    <dbReference type="NCBI Taxonomy" id="2043170"/>
    <lineage>
        <taxon>Bacteria</taxon>
        <taxon>Pseudomonadati</taxon>
        <taxon>Pseudomonadota</taxon>
        <taxon>Alphaproteobacteria</taxon>
        <taxon>Emcibacterales</taxon>
        <taxon>Emcibacteraceae</taxon>
        <taxon>Paremcibacter</taxon>
    </lineage>
</organism>
<gene>
    <name evidence="2" type="ORF">CRD36_07280</name>
</gene>